<feature type="domain" description="FAD/NAD(P)-binding" evidence="8">
    <location>
        <begin position="6"/>
        <end position="327"/>
    </location>
</feature>
<keyword evidence="3 5" id="KW-0274">FAD</keyword>
<keyword evidence="5" id="KW-0520">NAD</keyword>
<keyword evidence="2" id="KW-0285">Flavoprotein</keyword>
<proteinExistence type="inferred from homology"/>
<dbReference type="SUPFAM" id="SSF51905">
    <property type="entry name" value="FAD/NAD(P)-binding domain"/>
    <property type="match status" value="1"/>
</dbReference>
<dbReference type="PIRSF" id="PIRSF000350">
    <property type="entry name" value="Mercury_reductase_MerA"/>
    <property type="match status" value="1"/>
</dbReference>
<feature type="binding site" evidence="5">
    <location>
        <begin position="183"/>
        <end position="190"/>
    </location>
    <ligand>
        <name>NAD(+)</name>
        <dbReference type="ChEBI" id="CHEBI:57540"/>
    </ligand>
</feature>
<dbReference type="AlphaFoldDB" id="A0A521D526"/>
<evidence type="ECO:0000256" key="6">
    <source>
        <dbReference type="PIRSR" id="PIRSR000350-4"/>
    </source>
</evidence>
<dbReference type="PRINTS" id="PR00368">
    <property type="entry name" value="FADPNR"/>
</dbReference>
<dbReference type="Gene3D" id="3.50.50.60">
    <property type="entry name" value="FAD/NAD(P)-binding domain"/>
    <property type="match status" value="2"/>
</dbReference>
<dbReference type="SUPFAM" id="SSF55424">
    <property type="entry name" value="FAD/NAD-linked reductases, dimerisation (C-terminal) domain"/>
    <property type="match status" value="1"/>
</dbReference>
<comment type="cofactor">
    <cofactor evidence="5">
        <name>FAD</name>
        <dbReference type="ChEBI" id="CHEBI:57692"/>
    </cofactor>
    <text evidence="5">Binds 1 FAD per subunit.</text>
</comment>
<dbReference type="InterPro" id="IPR023753">
    <property type="entry name" value="FAD/NAD-binding_dom"/>
</dbReference>
<comment type="similarity">
    <text evidence="1">Belongs to the class-I pyridine nucleotide-disulfide oxidoreductase family.</text>
</comment>
<feature type="binding site" evidence="5">
    <location>
        <position position="313"/>
    </location>
    <ligand>
        <name>FAD</name>
        <dbReference type="ChEBI" id="CHEBI:57692"/>
    </ligand>
</feature>
<dbReference type="EMBL" id="FXTP01000007">
    <property type="protein sequence ID" value="SMO66788.1"/>
    <property type="molecule type" value="Genomic_DNA"/>
</dbReference>
<dbReference type="InterPro" id="IPR036188">
    <property type="entry name" value="FAD/NAD-bd_sf"/>
</dbReference>
<accession>A0A521D526</accession>
<evidence type="ECO:0000256" key="2">
    <source>
        <dbReference type="ARBA" id="ARBA00022630"/>
    </source>
</evidence>
<dbReference type="Proteomes" id="UP000317557">
    <property type="component" value="Unassembled WGS sequence"/>
</dbReference>
<evidence type="ECO:0000256" key="4">
    <source>
        <dbReference type="ARBA" id="ARBA00023002"/>
    </source>
</evidence>
<dbReference type="Pfam" id="PF02852">
    <property type="entry name" value="Pyr_redox_dim"/>
    <property type="match status" value="1"/>
</dbReference>
<dbReference type="GO" id="GO:0003955">
    <property type="term" value="F:NAD(P)H dehydrogenase (quinone) activity"/>
    <property type="evidence" value="ECO:0007669"/>
    <property type="project" value="TreeGrafter"/>
</dbReference>
<dbReference type="OrthoDB" id="9800167at2"/>
<feature type="disulfide bond" description="Redox-active" evidence="6">
    <location>
        <begin position="43"/>
        <end position="48"/>
    </location>
</feature>
<evidence type="ECO:0000256" key="5">
    <source>
        <dbReference type="PIRSR" id="PIRSR000350-3"/>
    </source>
</evidence>
<dbReference type="FunFam" id="3.30.390.30:FF:000001">
    <property type="entry name" value="Dihydrolipoyl dehydrogenase"/>
    <property type="match status" value="1"/>
</dbReference>
<keyword evidence="4" id="KW-0560">Oxidoreductase</keyword>
<dbReference type="PRINTS" id="PR00411">
    <property type="entry name" value="PNDRDTASEI"/>
</dbReference>
<gene>
    <name evidence="9" type="ORF">SAMN06265219_107124</name>
</gene>
<keyword evidence="5" id="KW-0547">Nucleotide-binding</keyword>
<reference evidence="9 10" key="1">
    <citation type="submission" date="2017-05" db="EMBL/GenBank/DDBJ databases">
        <authorList>
            <person name="Varghese N."/>
            <person name="Submissions S."/>
        </authorList>
    </citation>
    <scope>NUCLEOTIDE SEQUENCE [LARGE SCALE GENOMIC DNA]</scope>
    <source>
        <strain evidence="9 10">DSM 21985</strain>
    </source>
</reference>
<organism evidence="9 10">
    <name type="scientific">Gracilimonas mengyeensis</name>
    <dbReference type="NCBI Taxonomy" id="1302730"/>
    <lineage>
        <taxon>Bacteria</taxon>
        <taxon>Pseudomonadati</taxon>
        <taxon>Balneolota</taxon>
        <taxon>Balneolia</taxon>
        <taxon>Balneolales</taxon>
        <taxon>Balneolaceae</taxon>
        <taxon>Gracilimonas</taxon>
    </lineage>
</organism>
<feature type="domain" description="Pyridine nucleotide-disulphide oxidoreductase dimerisation" evidence="7">
    <location>
        <begin position="350"/>
        <end position="449"/>
    </location>
</feature>
<keyword evidence="10" id="KW-1185">Reference proteome</keyword>
<name>A0A521D526_9BACT</name>
<dbReference type="Gene3D" id="3.30.390.30">
    <property type="match status" value="1"/>
</dbReference>
<feature type="binding site" evidence="5">
    <location>
        <position position="52"/>
    </location>
    <ligand>
        <name>FAD</name>
        <dbReference type="ChEBI" id="CHEBI:57692"/>
    </ligand>
</feature>
<sequence>MSSYEFDMIVIGGGSAGLTAAGIAANFGAKTMMVEADRLGGDCTWTGCIPSKTLLKASKVARQIKDAGKYGLVDNEPEINFKKVMKHVDEVKKEVYEDADRPEIFEDMGIDVVHGKAAFLDPHTIEIQTKEGKRRAVSSKKFIIATGAKSFVPEIPGLDSVDYLTNESLFEIENLPEKLLIIGGGPIGTEMSQAFVNLGSEVTVIDMASRILSKDDPELVDILQQKLKEQGVKYALDASVEKVEQDGKNIQVHIKKEGEHFVLEGDALLVATGRKANTAVLNLEAAGVATQNGQVIVNDSCRTNQKHIYAAGDVTGRYQFTHMSEHMAKIAATKAILKFIPMKIEDDMLSWVTYTEPELAHVGKTEQQLKEAGEKFEVYRFPYSKIDRAVTEGETTGLVKIFAKKLSGKILGASVVGAHAGEFISEYAVAIKNGVSMRGIADTIHPYPSWGLGARRAADQWYIKNQSEWSVKLIKTLFGYRGEVPDFSDPDRVV</sequence>
<evidence type="ECO:0000313" key="10">
    <source>
        <dbReference type="Proteomes" id="UP000317557"/>
    </source>
</evidence>
<dbReference type="GO" id="GO:0050660">
    <property type="term" value="F:flavin adenine dinucleotide binding"/>
    <property type="evidence" value="ECO:0007669"/>
    <property type="project" value="TreeGrafter"/>
</dbReference>
<dbReference type="PANTHER" id="PTHR43014:SF4">
    <property type="entry name" value="PYRIDINE NUCLEOTIDE-DISULFIDE OXIDOREDUCTASE RCLA-RELATED"/>
    <property type="match status" value="1"/>
</dbReference>
<dbReference type="PANTHER" id="PTHR43014">
    <property type="entry name" value="MERCURIC REDUCTASE"/>
    <property type="match status" value="1"/>
</dbReference>
<evidence type="ECO:0000313" key="9">
    <source>
        <dbReference type="EMBL" id="SMO66788.1"/>
    </source>
</evidence>
<dbReference type="Pfam" id="PF07992">
    <property type="entry name" value="Pyr_redox_2"/>
    <property type="match status" value="1"/>
</dbReference>
<feature type="binding site" evidence="5">
    <location>
        <position position="273"/>
    </location>
    <ligand>
        <name>NAD(+)</name>
        <dbReference type="ChEBI" id="CHEBI:57540"/>
    </ligand>
</feature>
<dbReference type="InterPro" id="IPR016156">
    <property type="entry name" value="FAD/NAD-linked_Rdtase_dimer_sf"/>
</dbReference>
<dbReference type="InterPro" id="IPR001100">
    <property type="entry name" value="Pyr_nuc-diS_OxRdtase"/>
</dbReference>
<evidence type="ECO:0000256" key="3">
    <source>
        <dbReference type="ARBA" id="ARBA00022827"/>
    </source>
</evidence>
<dbReference type="RefSeq" id="WP_142454367.1">
    <property type="nucleotide sequence ID" value="NZ_FXTP01000007.1"/>
</dbReference>
<evidence type="ECO:0000256" key="1">
    <source>
        <dbReference type="ARBA" id="ARBA00007532"/>
    </source>
</evidence>
<protein>
    <submittedName>
        <fullName evidence="9">Dihydrolipoamide dehydrogenase</fullName>
    </submittedName>
</protein>
<evidence type="ECO:0000259" key="7">
    <source>
        <dbReference type="Pfam" id="PF02852"/>
    </source>
</evidence>
<dbReference type="InterPro" id="IPR004099">
    <property type="entry name" value="Pyr_nucl-diS_OxRdtase_dimer"/>
</dbReference>
<evidence type="ECO:0000259" key="8">
    <source>
        <dbReference type="Pfam" id="PF07992"/>
    </source>
</evidence>